<keyword evidence="7" id="KW-0653">Protein transport</keyword>
<evidence type="ECO:0000256" key="11">
    <source>
        <dbReference type="SAM" id="SignalP"/>
    </source>
</evidence>
<keyword evidence="5 10" id="KW-0812">Transmembrane</keyword>
<dbReference type="GO" id="GO:0030139">
    <property type="term" value="C:endocytic vesicle"/>
    <property type="evidence" value="ECO:0007669"/>
    <property type="project" value="TreeGrafter"/>
</dbReference>
<dbReference type="Proteomes" id="UP000198287">
    <property type="component" value="Unassembled WGS sequence"/>
</dbReference>
<evidence type="ECO:0000256" key="4">
    <source>
        <dbReference type="ARBA" id="ARBA00022475"/>
    </source>
</evidence>
<protein>
    <recommendedName>
        <fullName evidence="2">Protein amnionless</fullName>
    </recommendedName>
</protein>
<keyword evidence="3" id="KW-0813">Transport</keyword>
<dbReference type="STRING" id="158441.A0A226EUF4"/>
<keyword evidence="6 11" id="KW-0732">Signal</keyword>
<evidence type="ECO:0000256" key="7">
    <source>
        <dbReference type="ARBA" id="ARBA00022927"/>
    </source>
</evidence>
<proteinExistence type="predicted"/>
<evidence type="ECO:0000313" key="12">
    <source>
        <dbReference type="EMBL" id="OXA60441.1"/>
    </source>
</evidence>
<comment type="caution">
    <text evidence="12">The sequence shown here is derived from an EMBL/GenBank/DDBJ whole genome shotgun (WGS) entry which is preliminary data.</text>
</comment>
<dbReference type="EMBL" id="LNIX01000002">
    <property type="protein sequence ID" value="OXA60441.1"/>
    <property type="molecule type" value="Genomic_DNA"/>
</dbReference>
<evidence type="ECO:0000256" key="3">
    <source>
        <dbReference type="ARBA" id="ARBA00022448"/>
    </source>
</evidence>
<dbReference type="GO" id="GO:0006898">
    <property type="term" value="P:receptor-mediated endocytosis"/>
    <property type="evidence" value="ECO:0007669"/>
    <property type="project" value="TreeGrafter"/>
</dbReference>
<sequence>MEVFSVNLTTFVIRIIIFLTYCLHNGAGSESLAGADKFRGVRSWRKNTNFENADNWEGLVDANCSSNIFSFPGWMDTTVVSWPTFFIGKQIILPLTGHFVFQPGVTTLSDKGKSDGSCQRAREVKFRRTSKSDWFDPRNWDVTSTELAWGQNAIPHVERVPCQFDVAKFSPNSTFSITIPQNVSVGKFLLGEKVISYTDIAIMMTSQMGKLQWKKETEVDFNLTNLDCKDDDDSCICNNYQSTVKQRICSLAQAECLNLDEEHEGGCTNPLTPHGFCCPICGFHIKIKHTGSLQLGAIDSQLKSIRPTPSSQVDYFVSRFSRRNAHVILVPATKDATESALNMLGRIVIFLKSQPQVEEVTWIGSWNHGPSDVDKWTSEGLGGGTITFLVLLAITALLAVFCFIYYRQNGSYPRLTLPTISNLIPSNLSMPTIRVPSMQMPNINISFPGRRGSTQAGGRTFGFARFSNERVSTVNIERSAAETPADATVERGELVDDAIQRIDSASFLEEKVTQVSPDSGFTNVTYDLVGVHEGTNEPVQSGMMELVGASGSGSLGAFDVEASPPPPKPIRIGTGILELRELSGVSALVEPVYSEVVDALHVDVPQKSGKTEE</sequence>
<name>A0A226EUF4_FOLCA</name>
<keyword evidence="4" id="KW-1003">Cell membrane</keyword>
<evidence type="ECO:0000256" key="5">
    <source>
        <dbReference type="ARBA" id="ARBA00022692"/>
    </source>
</evidence>
<dbReference type="Pfam" id="PF14828">
    <property type="entry name" value="Amnionless"/>
    <property type="match status" value="1"/>
</dbReference>
<dbReference type="PANTHER" id="PTHR14995">
    <property type="entry name" value="AMNIONLESS"/>
    <property type="match status" value="1"/>
</dbReference>
<keyword evidence="8 10" id="KW-1133">Transmembrane helix</keyword>
<evidence type="ECO:0000256" key="2">
    <source>
        <dbReference type="ARBA" id="ARBA00021200"/>
    </source>
</evidence>
<evidence type="ECO:0000256" key="1">
    <source>
        <dbReference type="ARBA" id="ARBA00004251"/>
    </source>
</evidence>
<evidence type="ECO:0000256" key="8">
    <source>
        <dbReference type="ARBA" id="ARBA00022989"/>
    </source>
</evidence>
<evidence type="ECO:0000256" key="9">
    <source>
        <dbReference type="ARBA" id="ARBA00023136"/>
    </source>
</evidence>
<accession>A0A226EUF4</accession>
<dbReference type="AlphaFoldDB" id="A0A226EUF4"/>
<feature type="chain" id="PRO_5012940352" description="Protein amnionless" evidence="11">
    <location>
        <begin position="29"/>
        <end position="613"/>
    </location>
</feature>
<reference evidence="12 13" key="1">
    <citation type="submission" date="2015-12" db="EMBL/GenBank/DDBJ databases">
        <title>The genome of Folsomia candida.</title>
        <authorList>
            <person name="Faddeeva A."/>
            <person name="Derks M.F."/>
            <person name="Anvar Y."/>
            <person name="Smit S."/>
            <person name="Van Straalen N."/>
            <person name="Roelofs D."/>
        </authorList>
    </citation>
    <scope>NUCLEOTIDE SEQUENCE [LARGE SCALE GENOMIC DNA]</scope>
    <source>
        <strain evidence="12 13">VU population</strain>
        <tissue evidence="12">Whole body</tissue>
    </source>
</reference>
<keyword evidence="9 10" id="KW-0472">Membrane</keyword>
<evidence type="ECO:0000256" key="10">
    <source>
        <dbReference type="SAM" id="Phobius"/>
    </source>
</evidence>
<evidence type="ECO:0000313" key="13">
    <source>
        <dbReference type="Proteomes" id="UP000198287"/>
    </source>
</evidence>
<evidence type="ECO:0000256" key="6">
    <source>
        <dbReference type="ARBA" id="ARBA00022729"/>
    </source>
</evidence>
<dbReference type="GO" id="GO:0015031">
    <property type="term" value="P:protein transport"/>
    <property type="evidence" value="ECO:0007669"/>
    <property type="project" value="UniProtKB-KW"/>
</dbReference>
<gene>
    <name evidence="12" type="ORF">Fcan01_05224</name>
</gene>
<dbReference type="GO" id="GO:0016324">
    <property type="term" value="C:apical plasma membrane"/>
    <property type="evidence" value="ECO:0007669"/>
    <property type="project" value="TreeGrafter"/>
</dbReference>
<organism evidence="12 13">
    <name type="scientific">Folsomia candida</name>
    <name type="common">Springtail</name>
    <dbReference type="NCBI Taxonomy" id="158441"/>
    <lineage>
        <taxon>Eukaryota</taxon>
        <taxon>Metazoa</taxon>
        <taxon>Ecdysozoa</taxon>
        <taxon>Arthropoda</taxon>
        <taxon>Hexapoda</taxon>
        <taxon>Collembola</taxon>
        <taxon>Entomobryomorpha</taxon>
        <taxon>Isotomoidea</taxon>
        <taxon>Isotomidae</taxon>
        <taxon>Proisotominae</taxon>
        <taxon>Folsomia</taxon>
    </lineage>
</organism>
<keyword evidence="13" id="KW-1185">Reference proteome</keyword>
<comment type="subcellular location">
    <subcellularLocation>
        <location evidence="1">Cell membrane</location>
        <topology evidence="1">Single-pass type I membrane protein</topology>
    </subcellularLocation>
</comment>
<dbReference type="InterPro" id="IPR026112">
    <property type="entry name" value="AMN"/>
</dbReference>
<feature type="signal peptide" evidence="11">
    <location>
        <begin position="1"/>
        <end position="28"/>
    </location>
</feature>
<feature type="transmembrane region" description="Helical" evidence="10">
    <location>
        <begin position="386"/>
        <end position="406"/>
    </location>
</feature>
<dbReference type="OrthoDB" id="1898221at2759"/>
<dbReference type="PANTHER" id="PTHR14995:SF2">
    <property type="entry name" value="PROTEIN AMNIONLESS"/>
    <property type="match status" value="1"/>
</dbReference>